<evidence type="ECO:0000313" key="4">
    <source>
        <dbReference type="EMBL" id="EHR62024.1"/>
    </source>
</evidence>
<dbReference type="eggNOG" id="COG1680">
    <property type="taxonomic scope" value="Bacteria"/>
</dbReference>
<dbReference type="InterPro" id="IPR001466">
    <property type="entry name" value="Beta-lactam-related"/>
</dbReference>
<feature type="signal peptide" evidence="2">
    <location>
        <begin position="1"/>
        <end position="24"/>
    </location>
</feature>
<dbReference type="OrthoDB" id="3174977at2"/>
<evidence type="ECO:0000256" key="1">
    <source>
        <dbReference type="SAM" id="Phobius"/>
    </source>
</evidence>
<dbReference type="STRING" id="882082.SaccyDRAFT_3188"/>
<dbReference type="InterPro" id="IPR050491">
    <property type="entry name" value="AmpC-like"/>
</dbReference>
<dbReference type="Pfam" id="PF00144">
    <property type="entry name" value="Beta-lactamase"/>
    <property type="match status" value="1"/>
</dbReference>
<dbReference type="AlphaFoldDB" id="H5XLY2"/>
<keyword evidence="1" id="KW-0812">Transmembrane</keyword>
<dbReference type="PANTHER" id="PTHR46825:SF9">
    <property type="entry name" value="BETA-LACTAMASE-RELATED DOMAIN-CONTAINING PROTEIN"/>
    <property type="match status" value="1"/>
</dbReference>
<feature type="chain" id="PRO_5003600586" evidence="2">
    <location>
        <begin position="25"/>
        <end position="474"/>
    </location>
</feature>
<keyword evidence="2" id="KW-0732">Signal</keyword>
<protein>
    <submittedName>
        <fullName evidence="4">Penicillin-binding protein, beta-lactamase class C</fullName>
    </submittedName>
</protein>
<proteinExistence type="predicted"/>
<dbReference type="HOGENOM" id="CLU_020027_4_1_11"/>
<keyword evidence="5" id="KW-1185">Reference proteome</keyword>
<evidence type="ECO:0000256" key="2">
    <source>
        <dbReference type="SAM" id="SignalP"/>
    </source>
</evidence>
<organism evidence="4 5">
    <name type="scientific">Saccharomonospora cyanea NA-134</name>
    <dbReference type="NCBI Taxonomy" id="882082"/>
    <lineage>
        <taxon>Bacteria</taxon>
        <taxon>Bacillati</taxon>
        <taxon>Actinomycetota</taxon>
        <taxon>Actinomycetes</taxon>
        <taxon>Pseudonocardiales</taxon>
        <taxon>Pseudonocardiaceae</taxon>
        <taxon>Saccharomonospora</taxon>
    </lineage>
</organism>
<sequence>MKRTLLVLAVAALLGGLPATPASAEQPGADTFDDYLAQAWEGTGVPGLSAVVTHHDRIVHASGHGHDADGGAITEHTPMRVASVSKSFTATAVLTLVDDDRVALDEPVVSYLPEFHMADERARRITVRELLNQTSGLSDTAVDIAAAEEATSLSEYVAALRDGTLAADPGTRWEYCNVNYELAARLVEVVSGQPFGDYLRERVFTPLGMSSSAVDASEVTPALGHNSLFGLWFPRSELEGFLDNGGAGGVVTTARDMGRWLIAQHGHGPAVVTPESLAELHRPVTEAEYAMGWGRQRVGERDLLVHSGNLFTYTAVQAVDPDTGWGFAVLVNGAGLYDDAYEVLTGLVELSQGGTPDALGGSRQVVELVLGLLALTATGLGALGVVRAGRWARASGSGPRWWLGVRLAGVAVPVVVLAAYPDLASVLMNGRTVTWEQLTYFALPLTVTLALAALASVATVVARVVALRSVGSAR</sequence>
<evidence type="ECO:0000259" key="3">
    <source>
        <dbReference type="Pfam" id="PF00144"/>
    </source>
</evidence>
<dbReference type="EMBL" id="CM001440">
    <property type="protein sequence ID" value="EHR62024.1"/>
    <property type="molecule type" value="Genomic_DNA"/>
</dbReference>
<dbReference type="SUPFAM" id="SSF56601">
    <property type="entry name" value="beta-lactamase/transpeptidase-like"/>
    <property type="match status" value="1"/>
</dbReference>
<dbReference type="InterPro" id="IPR012338">
    <property type="entry name" value="Beta-lactam/transpept-like"/>
</dbReference>
<accession>H5XLY2</accession>
<reference evidence="4 5" key="1">
    <citation type="submission" date="2011-11" db="EMBL/GenBank/DDBJ databases">
        <title>The Noncontiguous Finished sequence of Saccharomonospora cyanea NA-134.</title>
        <authorList>
            <consortium name="US DOE Joint Genome Institute"/>
            <person name="Lucas S."/>
            <person name="Han J."/>
            <person name="Lapidus A."/>
            <person name="Cheng J.-F."/>
            <person name="Goodwin L."/>
            <person name="Pitluck S."/>
            <person name="Peters L."/>
            <person name="Ovchinnikova G."/>
            <person name="Lu M."/>
            <person name="Detter J.C."/>
            <person name="Han C."/>
            <person name="Tapia R."/>
            <person name="Land M."/>
            <person name="Hauser L."/>
            <person name="Kyrpides N."/>
            <person name="Ivanova N."/>
            <person name="Pagani I."/>
            <person name="Brambilla E.-M."/>
            <person name="Klenk H.-P."/>
            <person name="Woyke T."/>
        </authorList>
    </citation>
    <scope>NUCLEOTIDE SEQUENCE [LARGE SCALE GENOMIC DNA]</scope>
    <source>
        <strain evidence="4 5">NA-134</strain>
    </source>
</reference>
<dbReference type="RefSeq" id="WP_005457502.1">
    <property type="nucleotide sequence ID" value="NZ_CM001440.1"/>
</dbReference>
<dbReference type="Proteomes" id="UP000002791">
    <property type="component" value="Chromosome"/>
</dbReference>
<keyword evidence="1" id="KW-0472">Membrane</keyword>
<dbReference type="Gene3D" id="3.40.710.10">
    <property type="entry name" value="DD-peptidase/beta-lactamase superfamily"/>
    <property type="match status" value="1"/>
</dbReference>
<name>H5XLY2_9PSEU</name>
<gene>
    <name evidence="4" type="ORF">SaccyDRAFT_3188</name>
</gene>
<feature type="transmembrane region" description="Helical" evidence="1">
    <location>
        <begin position="440"/>
        <end position="466"/>
    </location>
</feature>
<dbReference type="PANTHER" id="PTHR46825">
    <property type="entry name" value="D-ALANYL-D-ALANINE-CARBOXYPEPTIDASE/ENDOPEPTIDASE AMPH"/>
    <property type="match status" value="1"/>
</dbReference>
<keyword evidence="1" id="KW-1133">Transmembrane helix</keyword>
<feature type="domain" description="Beta-lactamase-related" evidence="3">
    <location>
        <begin position="32"/>
        <end position="338"/>
    </location>
</feature>
<evidence type="ECO:0000313" key="5">
    <source>
        <dbReference type="Proteomes" id="UP000002791"/>
    </source>
</evidence>
<feature type="transmembrane region" description="Helical" evidence="1">
    <location>
        <begin position="368"/>
        <end position="389"/>
    </location>
</feature>
<feature type="transmembrane region" description="Helical" evidence="1">
    <location>
        <begin position="401"/>
        <end position="420"/>
    </location>
</feature>